<evidence type="ECO:0000313" key="8">
    <source>
        <dbReference type="EMBL" id="MBC8585506.1"/>
    </source>
</evidence>
<dbReference type="PANTHER" id="PTHR13767:SF2">
    <property type="entry name" value="PSEUDOURIDYLATE SYNTHASE TRUB1"/>
    <property type="match status" value="1"/>
</dbReference>
<dbReference type="InterPro" id="IPR002501">
    <property type="entry name" value="PsdUridine_synth_N"/>
</dbReference>
<dbReference type="InterPro" id="IPR032819">
    <property type="entry name" value="TruB_C"/>
</dbReference>
<keyword evidence="4 5" id="KW-0413">Isomerase</keyword>
<protein>
    <recommendedName>
        <fullName evidence="5">tRNA pseudouridine synthase B</fullName>
        <ecNumber evidence="5">5.4.99.25</ecNumber>
    </recommendedName>
    <alternativeName>
        <fullName evidence="5">tRNA pseudouridine(55) synthase</fullName>
        <shortName evidence="5">Psi55 synthase</shortName>
    </alternativeName>
    <alternativeName>
        <fullName evidence="5">tRNA pseudouridylate synthase</fullName>
    </alternativeName>
    <alternativeName>
        <fullName evidence="5">tRNA-uridine isomerase</fullName>
    </alternativeName>
</protein>
<dbReference type="Proteomes" id="UP000623678">
    <property type="component" value="Unassembled WGS sequence"/>
</dbReference>
<sequence length="297" mass="32612">MDGIICIDKPQEFTSFDVVAKMRGITKTRKIGHAGTLDPMATGVLPLFFGRGTKACDILPRQDKCYLAWFQLGYTTDTQDITGTVTGRWPVDCTLEQVVDTAAQFTGDIMQVPPMYSAVKIDGQKLYRLARQGVEVKRPARPVTIHSLNVSPVDPAEHCYQMEVHCSKGTYIRALVDDLGKKLGCGATLTRLRRTMAAGFTLEQCITLERAQELSDHGQLGSVMLPIKEAFASLPCAHLTDVQTKMVLNGIILDADRVDCPDTKEMLAVYTQSGVFLGTAAVNEGNFKMTKLFTLTV</sequence>
<evidence type="ECO:0000256" key="3">
    <source>
        <dbReference type="ARBA" id="ARBA00022694"/>
    </source>
</evidence>
<evidence type="ECO:0000259" key="6">
    <source>
        <dbReference type="Pfam" id="PF01509"/>
    </source>
</evidence>
<dbReference type="HAMAP" id="MF_01080">
    <property type="entry name" value="TruB_bact"/>
    <property type="match status" value="1"/>
</dbReference>
<organism evidence="8 9">
    <name type="scientific">Youxingia wuxianensis</name>
    <dbReference type="NCBI Taxonomy" id="2763678"/>
    <lineage>
        <taxon>Bacteria</taxon>
        <taxon>Bacillati</taxon>
        <taxon>Bacillota</taxon>
        <taxon>Clostridia</taxon>
        <taxon>Eubacteriales</taxon>
        <taxon>Oscillospiraceae</taxon>
        <taxon>Youxingia</taxon>
    </lineage>
</organism>
<feature type="domain" description="tRNA pseudouridylate synthase B C-terminal" evidence="7">
    <location>
        <begin position="173"/>
        <end position="231"/>
    </location>
</feature>
<dbReference type="GO" id="GO:0160148">
    <property type="term" value="F:tRNA pseudouridine(55) synthase activity"/>
    <property type="evidence" value="ECO:0007669"/>
    <property type="project" value="UniProtKB-EC"/>
</dbReference>
<reference evidence="8" key="1">
    <citation type="submission" date="2020-08" db="EMBL/GenBank/DDBJ databases">
        <title>Genome public.</title>
        <authorList>
            <person name="Liu C."/>
            <person name="Sun Q."/>
        </authorList>
    </citation>
    <scope>NUCLEOTIDE SEQUENCE</scope>
    <source>
        <strain evidence="8">NSJ-64</strain>
    </source>
</reference>
<dbReference type="Pfam" id="PF16198">
    <property type="entry name" value="TruB_C_2"/>
    <property type="match status" value="1"/>
</dbReference>
<gene>
    <name evidence="5 8" type="primary">truB</name>
    <name evidence="8" type="ORF">H8705_07915</name>
</gene>
<dbReference type="Pfam" id="PF01509">
    <property type="entry name" value="TruB_N"/>
    <property type="match status" value="1"/>
</dbReference>
<dbReference type="CDD" id="cd02573">
    <property type="entry name" value="PseudoU_synth_EcTruB"/>
    <property type="match status" value="1"/>
</dbReference>
<proteinExistence type="inferred from homology"/>
<evidence type="ECO:0000259" key="7">
    <source>
        <dbReference type="Pfam" id="PF16198"/>
    </source>
</evidence>
<comment type="function">
    <text evidence="5">Responsible for synthesis of pseudouridine from uracil-55 in the psi GC loop of transfer RNAs.</text>
</comment>
<dbReference type="RefSeq" id="WP_262395293.1">
    <property type="nucleotide sequence ID" value="NZ_JACRTD010000005.1"/>
</dbReference>
<feature type="domain" description="Pseudouridine synthase II N-terminal" evidence="6">
    <location>
        <begin position="23"/>
        <end position="172"/>
    </location>
</feature>
<dbReference type="GO" id="GO:0003723">
    <property type="term" value="F:RNA binding"/>
    <property type="evidence" value="ECO:0007669"/>
    <property type="project" value="InterPro"/>
</dbReference>
<feature type="active site" description="Nucleophile" evidence="5">
    <location>
        <position position="38"/>
    </location>
</feature>
<keyword evidence="9" id="KW-1185">Reference proteome</keyword>
<evidence type="ECO:0000256" key="4">
    <source>
        <dbReference type="ARBA" id="ARBA00023235"/>
    </source>
</evidence>
<comment type="catalytic activity">
    <reaction evidence="1 5">
        <text>uridine(55) in tRNA = pseudouridine(55) in tRNA</text>
        <dbReference type="Rhea" id="RHEA:42532"/>
        <dbReference type="Rhea" id="RHEA-COMP:10101"/>
        <dbReference type="Rhea" id="RHEA-COMP:10102"/>
        <dbReference type="ChEBI" id="CHEBI:65314"/>
        <dbReference type="ChEBI" id="CHEBI:65315"/>
        <dbReference type="EC" id="5.4.99.25"/>
    </reaction>
</comment>
<dbReference type="GO" id="GO:0031119">
    <property type="term" value="P:tRNA pseudouridine synthesis"/>
    <property type="evidence" value="ECO:0007669"/>
    <property type="project" value="UniProtKB-UniRule"/>
</dbReference>
<evidence type="ECO:0000256" key="2">
    <source>
        <dbReference type="ARBA" id="ARBA00005642"/>
    </source>
</evidence>
<dbReference type="Gene3D" id="3.30.2350.10">
    <property type="entry name" value="Pseudouridine synthase"/>
    <property type="match status" value="1"/>
</dbReference>
<evidence type="ECO:0000313" key="9">
    <source>
        <dbReference type="Proteomes" id="UP000623678"/>
    </source>
</evidence>
<comment type="caution">
    <text evidence="8">The sequence shown here is derived from an EMBL/GenBank/DDBJ whole genome shotgun (WGS) entry which is preliminary data.</text>
</comment>
<dbReference type="InterPro" id="IPR020103">
    <property type="entry name" value="PsdUridine_synth_cat_dom_sf"/>
</dbReference>
<accession>A0A926EMV2</accession>
<dbReference type="EMBL" id="JACRTD010000005">
    <property type="protein sequence ID" value="MBC8585506.1"/>
    <property type="molecule type" value="Genomic_DNA"/>
</dbReference>
<dbReference type="InterPro" id="IPR014780">
    <property type="entry name" value="tRNA_psdUridine_synth_TruB"/>
</dbReference>
<name>A0A926EMV2_9FIRM</name>
<dbReference type="PANTHER" id="PTHR13767">
    <property type="entry name" value="TRNA-PSEUDOURIDINE SYNTHASE"/>
    <property type="match status" value="1"/>
</dbReference>
<dbReference type="EC" id="5.4.99.25" evidence="5"/>
<dbReference type="GO" id="GO:1990481">
    <property type="term" value="P:mRNA pseudouridine synthesis"/>
    <property type="evidence" value="ECO:0007669"/>
    <property type="project" value="TreeGrafter"/>
</dbReference>
<evidence type="ECO:0000256" key="1">
    <source>
        <dbReference type="ARBA" id="ARBA00000385"/>
    </source>
</evidence>
<comment type="similarity">
    <text evidence="2 5">Belongs to the pseudouridine synthase TruB family. Type 1 subfamily.</text>
</comment>
<dbReference type="SUPFAM" id="SSF55120">
    <property type="entry name" value="Pseudouridine synthase"/>
    <property type="match status" value="1"/>
</dbReference>
<dbReference type="AlphaFoldDB" id="A0A926EMV2"/>
<dbReference type="NCBIfam" id="TIGR00431">
    <property type="entry name" value="TruB"/>
    <property type="match status" value="1"/>
</dbReference>
<evidence type="ECO:0000256" key="5">
    <source>
        <dbReference type="HAMAP-Rule" id="MF_01080"/>
    </source>
</evidence>
<keyword evidence="3 5" id="KW-0819">tRNA processing</keyword>